<name>A0AAV2FVG2_9ROSI</name>
<feature type="region of interest" description="Disordered" evidence="1">
    <location>
        <begin position="65"/>
        <end position="84"/>
    </location>
</feature>
<feature type="transmembrane region" description="Helical" evidence="2">
    <location>
        <begin position="44"/>
        <end position="63"/>
    </location>
</feature>
<organism evidence="3 4">
    <name type="scientific">Linum trigynum</name>
    <dbReference type="NCBI Taxonomy" id="586398"/>
    <lineage>
        <taxon>Eukaryota</taxon>
        <taxon>Viridiplantae</taxon>
        <taxon>Streptophyta</taxon>
        <taxon>Embryophyta</taxon>
        <taxon>Tracheophyta</taxon>
        <taxon>Spermatophyta</taxon>
        <taxon>Magnoliopsida</taxon>
        <taxon>eudicotyledons</taxon>
        <taxon>Gunneridae</taxon>
        <taxon>Pentapetalae</taxon>
        <taxon>rosids</taxon>
        <taxon>fabids</taxon>
        <taxon>Malpighiales</taxon>
        <taxon>Linaceae</taxon>
        <taxon>Linum</taxon>
    </lineage>
</organism>
<evidence type="ECO:0000256" key="2">
    <source>
        <dbReference type="SAM" id="Phobius"/>
    </source>
</evidence>
<reference evidence="3 4" key="1">
    <citation type="submission" date="2024-04" db="EMBL/GenBank/DDBJ databases">
        <authorList>
            <person name="Fracassetti M."/>
        </authorList>
    </citation>
    <scope>NUCLEOTIDE SEQUENCE [LARGE SCALE GENOMIC DNA]</scope>
</reference>
<keyword evidence="2" id="KW-0472">Membrane</keyword>
<proteinExistence type="predicted"/>
<gene>
    <name evidence="3" type="ORF">LTRI10_LOCUS42323</name>
</gene>
<keyword evidence="2" id="KW-0812">Transmembrane</keyword>
<dbReference type="Proteomes" id="UP001497516">
    <property type="component" value="Chromosome 7"/>
</dbReference>
<dbReference type="EMBL" id="OZ034820">
    <property type="protein sequence ID" value="CAL1402315.1"/>
    <property type="molecule type" value="Genomic_DNA"/>
</dbReference>
<keyword evidence="4" id="KW-1185">Reference proteome</keyword>
<sequence>MLCSVPLLDPYFSRHQDHHHPHHSKAFFPSHLVFHLLALHVYRLQFRFSIVIFLFSFLVFGGGEEERPEEKEMSPPPTMMASYV</sequence>
<evidence type="ECO:0000313" key="3">
    <source>
        <dbReference type="EMBL" id="CAL1402315.1"/>
    </source>
</evidence>
<accession>A0AAV2FVG2</accession>
<keyword evidence="2" id="KW-1133">Transmembrane helix</keyword>
<evidence type="ECO:0000256" key="1">
    <source>
        <dbReference type="SAM" id="MobiDB-lite"/>
    </source>
</evidence>
<dbReference type="AlphaFoldDB" id="A0AAV2FVG2"/>
<evidence type="ECO:0000313" key="4">
    <source>
        <dbReference type="Proteomes" id="UP001497516"/>
    </source>
</evidence>
<protein>
    <submittedName>
        <fullName evidence="3">Uncharacterized protein</fullName>
    </submittedName>
</protein>